<dbReference type="VEuPathDB" id="CryptoDB:Vbra_18480"/>
<accession>A0A0G4GRE3</accession>
<gene>
    <name evidence="1" type="ORF">Vbra_18480</name>
</gene>
<organism evidence="1 2">
    <name type="scientific">Vitrella brassicaformis (strain CCMP3155)</name>
    <dbReference type="NCBI Taxonomy" id="1169540"/>
    <lineage>
        <taxon>Eukaryota</taxon>
        <taxon>Sar</taxon>
        <taxon>Alveolata</taxon>
        <taxon>Colpodellida</taxon>
        <taxon>Vitrellaceae</taxon>
        <taxon>Vitrella</taxon>
    </lineage>
</organism>
<dbReference type="PhylomeDB" id="A0A0G4GRE3"/>
<sequence length="269" mass="28212">MTPQAGADRDSTGPASGCPCVAWLSPVNHESPCGSALASADNDLTHPIDDPSQAAVGVAKTLSFDNANRVLVKDARDFTAPAVSASPVPFVIAHLLPFPKARELRVSSKLGGAAGRLLADKMPSRVRRMDILSVPGAEAVAVLGALGRERQVENVYMGEAVDLTQLAQSAASFPAILAVTGASVLSFTTKVPDTVEDAGGYILTGLSYRIQHMTGRGRGLHGMELRVEPSTVAASVQARVPDGARIGHFVVSSKQWRTRTLAMTLYSTL</sequence>
<reference evidence="1 2" key="1">
    <citation type="submission" date="2014-11" db="EMBL/GenBank/DDBJ databases">
        <authorList>
            <person name="Zhu J."/>
            <person name="Qi W."/>
            <person name="Song R."/>
        </authorList>
    </citation>
    <scope>NUCLEOTIDE SEQUENCE [LARGE SCALE GENOMIC DNA]</scope>
</reference>
<evidence type="ECO:0000313" key="1">
    <source>
        <dbReference type="EMBL" id="CEM33105.1"/>
    </source>
</evidence>
<evidence type="ECO:0000313" key="2">
    <source>
        <dbReference type="Proteomes" id="UP000041254"/>
    </source>
</evidence>
<dbReference type="Proteomes" id="UP000041254">
    <property type="component" value="Unassembled WGS sequence"/>
</dbReference>
<proteinExistence type="predicted"/>
<dbReference type="AlphaFoldDB" id="A0A0G4GRE3"/>
<protein>
    <submittedName>
        <fullName evidence="1">Uncharacterized protein</fullName>
    </submittedName>
</protein>
<keyword evidence="2" id="KW-1185">Reference proteome</keyword>
<name>A0A0G4GRE3_VITBC</name>
<dbReference type="EMBL" id="CDMY01000770">
    <property type="protein sequence ID" value="CEM33105.1"/>
    <property type="molecule type" value="Genomic_DNA"/>
</dbReference>
<dbReference type="InParanoid" id="A0A0G4GRE3"/>